<name>A0A2M6W027_9BACT</name>
<dbReference type="EMBL" id="PFBZ01000199">
    <property type="protein sequence ID" value="PIT86157.1"/>
    <property type="molecule type" value="Genomic_DNA"/>
</dbReference>
<dbReference type="AlphaFoldDB" id="A0A2M6W027"/>
<sequence>MGIFDSIFGKTHTWSPVEKLVSRQEIRQIVSHFKIPSLTKEEEGIIEGAIDTRRRGDGTISLRQIDETLRQLRRERKLSSDVDRVSVMKVFEKYFHTKFNK</sequence>
<proteinExistence type="predicted"/>
<comment type="caution">
    <text evidence="1">The sequence shown here is derived from an EMBL/GenBank/DDBJ whole genome shotgun (WGS) entry which is preliminary data.</text>
</comment>
<evidence type="ECO:0000313" key="2">
    <source>
        <dbReference type="Proteomes" id="UP000229362"/>
    </source>
</evidence>
<dbReference type="Proteomes" id="UP000229362">
    <property type="component" value="Unassembled WGS sequence"/>
</dbReference>
<evidence type="ECO:0000313" key="1">
    <source>
        <dbReference type="EMBL" id="PIT86157.1"/>
    </source>
</evidence>
<protein>
    <submittedName>
        <fullName evidence="1">Uncharacterized protein</fullName>
    </submittedName>
</protein>
<reference evidence="2" key="1">
    <citation type="submission" date="2017-09" db="EMBL/GenBank/DDBJ databases">
        <title>Depth-based differentiation of microbial function through sediment-hosted aquifers and enrichment of novel symbionts in the deep terrestrial subsurface.</title>
        <authorList>
            <person name="Probst A.J."/>
            <person name="Ladd B."/>
            <person name="Jarett J.K."/>
            <person name="Geller-Mcgrath D.E."/>
            <person name="Sieber C.M.K."/>
            <person name="Emerson J.B."/>
            <person name="Anantharaman K."/>
            <person name="Thomas B.C."/>
            <person name="Malmstrom R."/>
            <person name="Stieglmeier M."/>
            <person name="Klingl A."/>
            <person name="Woyke T."/>
            <person name="Ryan C.M."/>
            <person name="Banfield J.F."/>
        </authorList>
    </citation>
    <scope>NUCLEOTIDE SEQUENCE [LARGE SCALE GENOMIC DNA]</scope>
</reference>
<organism evidence="1 2">
    <name type="scientific">Candidatus Magasanikbacteria bacterium CG10_big_fil_rev_8_21_14_0_10_43_6</name>
    <dbReference type="NCBI Taxonomy" id="1974650"/>
    <lineage>
        <taxon>Bacteria</taxon>
        <taxon>Candidatus Magasanikiibacteriota</taxon>
    </lineage>
</organism>
<gene>
    <name evidence="1" type="ORF">COU33_04645</name>
</gene>
<accession>A0A2M6W027</accession>